<dbReference type="Gene3D" id="3.30.565.10">
    <property type="entry name" value="Histidine kinase-like ATPase, C-terminal domain"/>
    <property type="match status" value="1"/>
</dbReference>
<feature type="transmembrane region" description="Helical" evidence="10">
    <location>
        <begin position="59"/>
        <end position="80"/>
    </location>
</feature>
<organism evidence="12 13">
    <name type="scientific">Brevibacterium siliguriense</name>
    <dbReference type="NCBI Taxonomy" id="1136497"/>
    <lineage>
        <taxon>Bacteria</taxon>
        <taxon>Bacillati</taxon>
        <taxon>Actinomycetota</taxon>
        <taxon>Actinomycetes</taxon>
        <taxon>Micrococcales</taxon>
        <taxon>Brevibacteriaceae</taxon>
        <taxon>Brevibacterium</taxon>
    </lineage>
</organism>
<feature type="region of interest" description="Disordered" evidence="9">
    <location>
        <begin position="1"/>
        <end position="26"/>
    </location>
</feature>
<feature type="transmembrane region" description="Helical" evidence="10">
    <location>
        <begin position="182"/>
        <end position="202"/>
    </location>
</feature>
<name>A0A1H1XCH7_9MICO</name>
<dbReference type="Proteomes" id="UP000199597">
    <property type="component" value="Chromosome I"/>
</dbReference>
<keyword evidence="10" id="KW-1133">Transmembrane helix</keyword>
<dbReference type="PANTHER" id="PTHR24421">
    <property type="entry name" value="NITRATE/NITRITE SENSOR PROTEIN NARX-RELATED"/>
    <property type="match status" value="1"/>
</dbReference>
<evidence type="ECO:0000256" key="8">
    <source>
        <dbReference type="ARBA" id="ARBA00023012"/>
    </source>
</evidence>
<evidence type="ECO:0000259" key="11">
    <source>
        <dbReference type="SMART" id="SM00387"/>
    </source>
</evidence>
<dbReference type="Pfam" id="PF07730">
    <property type="entry name" value="HisKA_3"/>
    <property type="match status" value="1"/>
</dbReference>
<keyword evidence="10" id="KW-0812">Transmembrane</keyword>
<evidence type="ECO:0000256" key="1">
    <source>
        <dbReference type="ARBA" id="ARBA00000085"/>
    </source>
</evidence>
<dbReference type="GO" id="GO:0000155">
    <property type="term" value="F:phosphorelay sensor kinase activity"/>
    <property type="evidence" value="ECO:0007669"/>
    <property type="project" value="InterPro"/>
</dbReference>
<keyword evidence="3" id="KW-0597">Phosphoprotein</keyword>
<dbReference type="InterPro" id="IPR011712">
    <property type="entry name" value="Sig_transdc_His_kin_sub3_dim/P"/>
</dbReference>
<feature type="compositionally biased region" description="Basic and acidic residues" evidence="9">
    <location>
        <begin position="10"/>
        <end position="20"/>
    </location>
</feature>
<dbReference type="Gene3D" id="1.20.5.1930">
    <property type="match status" value="1"/>
</dbReference>
<keyword evidence="8" id="KW-0902">Two-component regulatory system</keyword>
<evidence type="ECO:0000256" key="7">
    <source>
        <dbReference type="ARBA" id="ARBA00022840"/>
    </source>
</evidence>
<protein>
    <recommendedName>
        <fullName evidence="2">histidine kinase</fullName>
        <ecNumber evidence="2">2.7.13.3</ecNumber>
    </recommendedName>
</protein>
<keyword evidence="6 12" id="KW-0418">Kinase</keyword>
<evidence type="ECO:0000256" key="5">
    <source>
        <dbReference type="ARBA" id="ARBA00022741"/>
    </source>
</evidence>
<sequence length="448" mass="47124">MTTASGPGGYDRRMRPDRSAPAEGTPPRARRQVVLLTVAAAVLQLPFAIVLAVQTETSAAAMIIRIGSAVLSPVIFFVSARWPGPRVAVLAGLVLLDVLVWAAVTPDPGPGGFGMGPGAWSDRGPWSPAEAGPGTTPFYAAFLFAVVAAIVRGNAFWAIASAAGVWAGCLLLGPLLGIGWSVGRVVSATMGLAIAVGIGAFVRRRSELRRQEAVRQNARHAEVVQAERLRIARDLHDVLGHALSQINVQAGVGEHLIDRDPEQARSALAAIRELSRTGLNEVRTVLHTMRSDTGAAEVSGPAPLAPVLGLDAVPALVSRLVGSTDIRVDDRRSTDAEGVRETPGQSTDAAAYRIIQEALTNVLRHAAAGSAQVVIARNSDRLRVRISDDGTGLPDGVEGTGIMGMRERAKLLKGSLTLTSEGRQGTAVDVDLPWNADHAELPDEEPHR</sequence>
<reference evidence="13" key="1">
    <citation type="submission" date="2016-10" db="EMBL/GenBank/DDBJ databases">
        <authorList>
            <person name="Varghese N."/>
            <person name="Submissions S."/>
        </authorList>
    </citation>
    <scope>NUCLEOTIDE SEQUENCE [LARGE SCALE GENOMIC DNA]</scope>
    <source>
        <strain evidence="13">DSM 23676</strain>
    </source>
</reference>
<evidence type="ECO:0000313" key="12">
    <source>
        <dbReference type="EMBL" id="SDT06975.1"/>
    </source>
</evidence>
<proteinExistence type="predicted"/>
<dbReference type="GO" id="GO:0046983">
    <property type="term" value="F:protein dimerization activity"/>
    <property type="evidence" value="ECO:0007669"/>
    <property type="project" value="InterPro"/>
</dbReference>
<feature type="transmembrane region" description="Helical" evidence="10">
    <location>
        <begin position="87"/>
        <end position="104"/>
    </location>
</feature>
<dbReference type="AlphaFoldDB" id="A0A1H1XCH7"/>
<evidence type="ECO:0000256" key="10">
    <source>
        <dbReference type="SAM" id="Phobius"/>
    </source>
</evidence>
<feature type="compositionally biased region" description="Basic and acidic residues" evidence="9">
    <location>
        <begin position="437"/>
        <end position="448"/>
    </location>
</feature>
<dbReference type="InterPro" id="IPR003594">
    <property type="entry name" value="HATPase_dom"/>
</dbReference>
<dbReference type="EMBL" id="LT629766">
    <property type="protein sequence ID" value="SDT06975.1"/>
    <property type="molecule type" value="Genomic_DNA"/>
</dbReference>
<dbReference type="GO" id="GO:0016020">
    <property type="term" value="C:membrane"/>
    <property type="evidence" value="ECO:0007669"/>
    <property type="project" value="InterPro"/>
</dbReference>
<dbReference type="EC" id="2.7.13.3" evidence="2"/>
<feature type="region of interest" description="Disordered" evidence="9">
    <location>
        <begin position="428"/>
        <end position="448"/>
    </location>
</feature>
<dbReference type="GO" id="GO:0005524">
    <property type="term" value="F:ATP binding"/>
    <property type="evidence" value="ECO:0007669"/>
    <property type="project" value="UniProtKB-KW"/>
</dbReference>
<keyword evidence="13" id="KW-1185">Reference proteome</keyword>
<dbReference type="CDD" id="cd16917">
    <property type="entry name" value="HATPase_UhpB-NarQ-NarX-like"/>
    <property type="match status" value="1"/>
</dbReference>
<feature type="transmembrane region" description="Helical" evidence="10">
    <location>
        <begin position="33"/>
        <end position="53"/>
    </location>
</feature>
<evidence type="ECO:0000256" key="2">
    <source>
        <dbReference type="ARBA" id="ARBA00012438"/>
    </source>
</evidence>
<comment type="catalytic activity">
    <reaction evidence="1">
        <text>ATP + protein L-histidine = ADP + protein N-phospho-L-histidine.</text>
        <dbReference type="EC" id="2.7.13.3"/>
    </reaction>
</comment>
<evidence type="ECO:0000313" key="13">
    <source>
        <dbReference type="Proteomes" id="UP000199597"/>
    </source>
</evidence>
<evidence type="ECO:0000256" key="9">
    <source>
        <dbReference type="SAM" id="MobiDB-lite"/>
    </source>
</evidence>
<dbReference type="PANTHER" id="PTHR24421:SF10">
    <property type="entry name" value="NITRATE_NITRITE SENSOR PROTEIN NARQ"/>
    <property type="match status" value="1"/>
</dbReference>
<gene>
    <name evidence="12" type="ORF">SAMN04489752_3272</name>
</gene>
<dbReference type="InterPro" id="IPR050482">
    <property type="entry name" value="Sensor_HK_TwoCompSys"/>
</dbReference>
<evidence type="ECO:0000256" key="3">
    <source>
        <dbReference type="ARBA" id="ARBA00022553"/>
    </source>
</evidence>
<keyword evidence="10" id="KW-0472">Membrane</keyword>
<dbReference type="SUPFAM" id="SSF55874">
    <property type="entry name" value="ATPase domain of HSP90 chaperone/DNA topoisomerase II/histidine kinase"/>
    <property type="match status" value="1"/>
</dbReference>
<evidence type="ECO:0000256" key="6">
    <source>
        <dbReference type="ARBA" id="ARBA00022777"/>
    </source>
</evidence>
<accession>A0A1H1XCH7</accession>
<feature type="domain" description="Histidine kinase/HSP90-like ATPase" evidence="11">
    <location>
        <begin position="346"/>
        <end position="436"/>
    </location>
</feature>
<keyword evidence="4" id="KW-0808">Transferase</keyword>
<dbReference type="SMART" id="SM00387">
    <property type="entry name" value="HATPase_c"/>
    <property type="match status" value="1"/>
</dbReference>
<feature type="transmembrane region" description="Helical" evidence="10">
    <location>
        <begin position="156"/>
        <end position="176"/>
    </location>
</feature>
<evidence type="ECO:0000256" key="4">
    <source>
        <dbReference type="ARBA" id="ARBA00022679"/>
    </source>
</evidence>
<dbReference type="InterPro" id="IPR036890">
    <property type="entry name" value="HATPase_C_sf"/>
</dbReference>
<keyword evidence="5" id="KW-0547">Nucleotide-binding</keyword>
<keyword evidence="7" id="KW-0067">ATP-binding</keyword>
<dbReference type="Pfam" id="PF02518">
    <property type="entry name" value="HATPase_c"/>
    <property type="match status" value="1"/>
</dbReference>
<dbReference type="STRING" id="1136497.SAMN04489752_3272"/>
<feature type="transmembrane region" description="Helical" evidence="10">
    <location>
        <begin position="131"/>
        <end position="151"/>
    </location>
</feature>